<proteinExistence type="predicted"/>
<sequence>MNLITSQTTDEIFYPYQKVKSTDPEQNTKKILGQFTAFSIQPDPEGQAEATIGIVPRVLTTVSSATKRSSTWGEQLSDLSPQGALELMQPSATENAIREDIHVLLPYLQWSGKRRELDKRLQSLWSYITPEDWKILTRYNEELEYRMNPETGGDI</sequence>
<reference evidence="1" key="1">
    <citation type="submission" date="2017-04" db="EMBL/GenBank/DDBJ databases">
        <title>Unveiling RNA virosphere associated with marine microorganisms.</title>
        <authorList>
            <person name="Urayama S."/>
            <person name="Takaki Y."/>
            <person name="Nishi S."/>
            <person name="Yoshida Y."/>
            <person name="Deguchi S."/>
            <person name="Takai K."/>
            <person name="Nunoura T."/>
        </authorList>
    </citation>
    <scope>NUCLEOTIDE SEQUENCE</scope>
</reference>
<name>A0A2V0RAA3_9ZZZZ</name>
<protein>
    <submittedName>
        <fullName evidence="1">Uncharacterized protein</fullName>
    </submittedName>
</protein>
<dbReference type="EMBL" id="BDQA01000676">
    <property type="protein sequence ID" value="GBH22131.1"/>
    <property type="molecule type" value="Genomic_RNA"/>
</dbReference>
<organism evidence="1">
    <name type="scientific">viral metagenome</name>
    <dbReference type="NCBI Taxonomy" id="1070528"/>
    <lineage>
        <taxon>unclassified sequences</taxon>
        <taxon>metagenomes</taxon>
        <taxon>organismal metagenomes</taxon>
    </lineage>
</organism>
<comment type="caution">
    <text evidence="1">The sequence shown here is derived from an EMBL/GenBank/DDBJ whole genome shotgun (WGS) entry which is preliminary data.</text>
</comment>
<accession>A0A2V0RAA3</accession>
<evidence type="ECO:0000313" key="1">
    <source>
        <dbReference type="EMBL" id="GBH22131.1"/>
    </source>
</evidence>
<dbReference type="AlphaFoldDB" id="A0A2V0RAA3"/>